<proteinExistence type="inferred from homology"/>
<dbReference type="GO" id="GO:0008233">
    <property type="term" value="F:peptidase activity"/>
    <property type="evidence" value="ECO:0007669"/>
    <property type="project" value="UniProtKB-KW"/>
</dbReference>
<evidence type="ECO:0000259" key="3">
    <source>
        <dbReference type="Pfam" id="PF17766"/>
    </source>
</evidence>
<keyword evidence="2" id="KW-0732">Signal</keyword>
<evidence type="ECO:0000313" key="5">
    <source>
        <dbReference type="Proteomes" id="UP000288805"/>
    </source>
</evidence>
<dbReference type="Proteomes" id="UP000288805">
    <property type="component" value="Unassembled WGS sequence"/>
</dbReference>
<comment type="caution">
    <text evidence="4">The sequence shown here is derived from an EMBL/GenBank/DDBJ whole genome shotgun (WGS) entry which is preliminary data.</text>
</comment>
<dbReference type="InterPro" id="IPR041469">
    <property type="entry name" value="Subtilisin-like_FN3"/>
</dbReference>
<name>A0A438F3Y6_VITVI</name>
<protein>
    <submittedName>
        <fullName evidence="4">Subtilisin-like protease SBT4.15</fullName>
    </submittedName>
</protein>
<dbReference type="GO" id="GO:0006508">
    <property type="term" value="P:proteolysis"/>
    <property type="evidence" value="ECO:0007669"/>
    <property type="project" value="UniProtKB-KW"/>
</dbReference>
<dbReference type="PANTHER" id="PTHR10795">
    <property type="entry name" value="PROPROTEIN CONVERTASE SUBTILISIN/KEXIN"/>
    <property type="match status" value="1"/>
</dbReference>
<comment type="similarity">
    <text evidence="1">Belongs to the peptidase S8 family.</text>
</comment>
<organism evidence="4 5">
    <name type="scientific">Vitis vinifera</name>
    <name type="common">Grape</name>
    <dbReference type="NCBI Taxonomy" id="29760"/>
    <lineage>
        <taxon>Eukaryota</taxon>
        <taxon>Viridiplantae</taxon>
        <taxon>Streptophyta</taxon>
        <taxon>Embryophyta</taxon>
        <taxon>Tracheophyta</taxon>
        <taxon>Spermatophyta</taxon>
        <taxon>Magnoliopsida</taxon>
        <taxon>eudicotyledons</taxon>
        <taxon>Gunneridae</taxon>
        <taxon>Pentapetalae</taxon>
        <taxon>rosids</taxon>
        <taxon>Vitales</taxon>
        <taxon>Vitaceae</taxon>
        <taxon>Viteae</taxon>
        <taxon>Vitis</taxon>
    </lineage>
</organism>
<feature type="domain" description="Subtilisin-like protease fibronectin type-III" evidence="3">
    <location>
        <begin position="256"/>
        <end position="356"/>
    </location>
</feature>
<reference evidence="4 5" key="1">
    <citation type="journal article" date="2018" name="PLoS Genet.">
        <title>Population sequencing reveals clonal diversity and ancestral inbreeding in the grapevine cultivar Chardonnay.</title>
        <authorList>
            <person name="Roach M.J."/>
            <person name="Johnson D.L."/>
            <person name="Bohlmann J."/>
            <person name="van Vuuren H.J."/>
            <person name="Jones S.J."/>
            <person name="Pretorius I.S."/>
            <person name="Schmidt S.A."/>
            <person name="Borneman A.R."/>
        </authorList>
    </citation>
    <scope>NUCLEOTIDE SEQUENCE [LARGE SCALE GENOMIC DNA]</scope>
    <source>
        <strain evidence="5">cv. Chardonnay</strain>
        <tissue evidence="4">Leaf</tissue>
    </source>
</reference>
<sequence length="367" mass="40711">MAAENDGMMSTVDNVAPWTMTVGAFGMDRQFRTPVALGNGVNMSGISPNTFKLEKKMYPLITGEHASNHPKVPNSNAKACDTDTMDKKRVKGKIILCGGPPLSQDYYLKELGGVEVLISDNEELKTAHSFVIPTSIIDIKQEQQIYKYINSTNRALLHQGLTYSLPIRNMHPWPESFRQAVCYSTESPGPGSCFGLWHWSNKPNSSSGPGLVYIIQTDYIRFMCHEGYSGTILQLVTDEVIENCSTVGQFRGHDVLNYPSMYVQLEDPNATISATFYRMVTNVGPSDSVYRATVKANEGLNVSVSPSILRFKRPYQRKSFQVTITGKPLGESGAIRSASLEWIDSESVHRVRSPIVASIPEEWAVRS</sequence>
<evidence type="ECO:0000313" key="4">
    <source>
        <dbReference type="EMBL" id="RVW54332.1"/>
    </source>
</evidence>
<accession>A0A438F3Y6</accession>
<dbReference type="Gene3D" id="2.60.40.2310">
    <property type="match status" value="1"/>
</dbReference>
<keyword evidence="4" id="KW-0645">Protease</keyword>
<dbReference type="CDD" id="cd02120">
    <property type="entry name" value="PA_subtilisin_like"/>
    <property type="match status" value="1"/>
</dbReference>
<dbReference type="EMBL" id="QGNW01001128">
    <property type="protein sequence ID" value="RVW54332.1"/>
    <property type="molecule type" value="Genomic_DNA"/>
</dbReference>
<dbReference type="AlphaFoldDB" id="A0A438F3Y6"/>
<gene>
    <name evidence="4" type="primary">SBT4.15_2</name>
    <name evidence="4" type="ORF">CK203_068481</name>
</gene>
<keyword evidence="4" id="KW-0378">Hydrolase</keyword>
<dbReference type="InterPro" id="IPR045051">
    <property type="entry name" value="SBT"/>
</dbReference>
<evidence type="ECO:0000256" key="2">
    <source>
        <dbReference type="ARBA" id="ARBA00022729"/>
    </source>
</evidence>
<dbReference type="Gene3D" id="3.50.30.30">
    <property type="match status" value="1"/>
</dbReference>
<evidence type="ECO:0000256" key="1">
    <source>
        <dbReference type="ARBA" id="ARBA00011073"/>
    </source>
</evidence>
<dbReference type="Pfam" id="PF17766">
    <property type="entry name" value="fn3_6"/>
    <property type="match status" value="1"/>
</dbReference>